<name>A0AAU9VNR8_9CNID</name>
<dbReference type="InterPro" id="IPR011011">
    <property type="entry name" value="Znf_FYVE_PHD"/>
</dbReference>
<organism evidence="1 2">
    <name type="scientific">Pocillopora meandrina</name>
    <dbReference type="NCBI Taxonomy" id="46732"/>
    <lineage>
        <taxon>Eukaryota</taxon>
        <taxon>Metazoa</taxon>
        <taxon>Cnidaria</taxon>
        <taxon>Anthozoa</taxon>
        <taxon>Hexacorallia</taxon>
        <taxon>Scleractinia</taxon>
        <taxon>Astrocoeniina</taxon>
        <taxon>Pocilloporidae</taxon>
        <taxon>Pocillopora</taxon>
    </lineage>
</organism>
<reference evidence="1 2" key="1">
    <citation type="submission" date="2022-05" db="EMBL/GenBank/DDBJ databases">
        <authorList>
            <consortium name="Genoscope - CEA"/>
            <person name="William W."/>
        </authorList>
    </citation>
    <scope>NUCLEOTIDE SEQUENCE [LARGE SCALE GENOMIC DNA]</scope>
</reference>
<keyword evidence="2" id="KW-1185">Reference proteome</keyword>
<protein>
    <recommendedName>
        <fullName evidence="3">PHD-type domain-containing protein</fullName>
    </recommendedName>
</protein>
<gene>
    <name evidence="1" type="ORF">PMEA_00000399</name>
</gene>
<sequence length="210" mass="23249">MPIHRISLFMFGNIWSPSKTMVLPKLPAAPSTEQMKKSPKKTLQNLDEALKYNSICICKAKPKVGEKLLKCHSTNWQNGNFFHLQCLQYRRMPNISKTTWVCSDCKVNLASPTTCSSLNTTYDDSTTTSSSIHDLHSVPVNHNSAKTASTSRININSPSTCSSTCTTNMMTNNTLCLSDDGKDSTDDFESDYDDIEITSVGKGESYLPSD</sequence>
<dbReference type="InterPro" id="IPR013083">
    <property type="entry name" value="Znf_RING/FYVE/PHD"/>
</dbReference>
<dbReference type="AlphaFoldDB" id="A0AAU9VNR8"/>
<proteinExistence type="predicted"/>
<comment type="caution">
    <text evidence="1">The sequence shown here is derived from an EMBL/GenBank/DDBJ whole genome shotgun (WGS) entry which is preliminary data.</text>
</comment>
<dbReference type="Proteomes" id="UP001159428">
    <property type="component" value="Unassembled WGS sequence"/>
</dbReference>
<evidence type="ECO:0008006" key="3">
    <source>
        <dbReference type="Google" id="ProtNLM"/>
    </source>
</evidence>
<evidence type="ECO:0000313" key="1">
    <source>
        <dbReference type="EMBL" id="CAH3031645.1"/>
    </source>
</evidence>
<dbReference type="SUPFAM" id="SSF57903">
    <property type="entry name" value="FYVE/PHD zinc finger"/>
    <property type="match status" value="1"/>
</dbReference>
<dbReference type="Gene3D" id="3.30.40.10">
    <property type="entry name" value="Zinc/RING finger domain, C3HC4 (zinc finger)"/>
    <property type="match status" value="1"/>
</dbReference>
<accession>A0AAU9VNR8</accession>
<evidence type="ECO:0000313" key="2">
    <source>
        <dbReference type="Proteomes" id="UP001159428"/>
    </source>
</evidence>
<dbReference type="EMBL" id="CALNXJ010000001">
    <property type="protein sequence ID" value="CAH3031645.1"/>
    <property type="molecule type" value="Genomic_DNA"/>
</dbReference>